<feature type="compositionally biased region" description="Basic and acidic residues" evidence="1">
    <location>
        <begin position="128"/>
        <end position="158"/>
    </location>
</feature>
<accession>A0A0D2BHH4</accession>
<dbReference type="HOGENOM" id="CLU_1503452_0_0_1"/>
<gene>
    <name evidence="2" type="ORF">PV08_10113</name>
</gene>
<evidence type="ECO:0000256" key="1">
    <source>
        <dbReference type="SAM" id="MobiDB-lite"/>
    </source>
</evidence>
<dbReference type="EMBL" id="KN847499">
    <property type="protein sequence ID" value="KIW10814.1"/>
    <property type="molecule type" value="Genomic_DNA"/>
</dbReference>
<evidence type="ECO:0000313" key="3">
    <source>
        <dbReference type="Proteomes" id="UP000053328"/>
    </source>
</evidence>
<evidence type="ECO:0000313" key="2">
    <source>
        <dbReference type="EMBL" id="KIW10814.1"/>
    </source>
</evidence>
<protein>
    <submittedName>
        <fullName evidence="2">Uncharacterized protein</fullName>
    </submittedName>
</protein>
<keyword evidence="3" id="KW-1185">Reference proteome</keyword>
<dbReference type="RefSeq" id="XP_016231030.1">
    <property type="nucleotide sequence ID" value="XM_016384428.1"/>
</dbReference>
<dbReference type="Proteomes" id="UP000053328">
    <property type="component" value="Unassembled WGS sequence"/>
</dbReference>
<dbReference type="AlphaFoldDB" id="A0A0D2BHH4"/>
<dbReference type="VEuPathDB" id="FungiDB:PV08_10113"/>
<feature type="compositionally biased region" description="Basic and acidic residues" evidence="1">
    <location>
        <begin position="107"/>
        <end position="120"/>
    </location>
</feature>
<feature type="region of interest" description="Disordered" evidence="1">
    <location>
        <begin position="72"/>
        <end position="179"/>
    </location>
</feature>
<dbReference type="GeneID" id="27337196"/>
<organism evidence="2 3">
    <name type="scientific">Exophiala spinifera</name>
    <dbReference type="NCBI Taxonomy" id="91928"/>
    <lineage>
        <taxon>Eukaryota</taxon>
        <taxon>Fungi</taxon>
        <taxon>Dikarya</taxon>
        <taxon>Ascomycota</taxon>
        <taxon>Pezizomycotina</taxon>
        <taxon>Eurotiomycetes</taxon>
        <taxon>Chaetothyriomycetidae</taxon>
        <taxon>Chaetothyriales</taxon>
        <taxon>Herpotrichiellaceae</taxon>
        <taxon>Exophiala</taxon>
    </lineage>
</organism>
<feature type="compositionally biased region" description="Basic and acidic residues" evidence="1">
    <location>
        <begin position="170"/>
        <end position="179"/>
    </location>
</feature>
<name>A0A0D2BHH4_9EURO</name>
<reference evidence="2 3" key="1">
    <citation type="submission" date="2015-01" db="EMBL/GenBank/DDBJ databases">
        <title>The Genome Sequence of Exophiala spinifera CBS89968.</title>
        <authorList>
            <consortium name="The Broad Institute Genomics Platform"/>
            <person name="Cuomo C."/>
            <person name="de Hoog S."/>
            <person name="Gorbushina A."/>
            <person name="Stielow B."/>
            <person name="Teixiera M."/>
            <person name="Abouelleil A."/>
            <person name="Chapman S.B."/>
            <person name="Priest M."/>
            <person name="Young S.K."/>
            <person name="Wortman J."/>
            <person name="Nusbaum C."/>
            <person name="Birren B."/>
        </authorList>
    </citation>
    <scope>NUCLEOTIDE SEQUENCE [LARGE SCALE GENOMIC DNA]</scope>
    <source>
        <strain evidence="2 3">CBS 89968</strain>
    </source>
</reference>
<sequence>MKLPDGYVTEHHWAWSMSDPAARSQEPSTWAWEELDGTYLLGDAAKEEAHSLEEILKGNILAGSTREAVDGMNNDLGVGSNRDKFGATSTLSRKSPGRRGQQSSGDVVRKDKELTVDADRSVQSQRQDYTRTDSESSIDQSEKERCDCTECKSRRWRGDSTTQQGQGVSIRDRLNGVSF</sequence>
<proteinExistence type="predicted"/>